<dbReference type="EMBL" id="CP121687">
    <property type="protein sequence ID" value="WZL69975.1"/>
    <property type="molecule type" value="Genomic_DNA"/>
</dbReference>
<keyword evidence="3" id="KW-0418">Kinase</keyword>
<evidence type="ECO:0000256" key="2">
    <source>
        <dbReference type="SAM" id="Phobius"/>
    </source>
</evidence>
<feature type="region of interest" description="Disordered" evidence="1">
    <location>
        <begin position="524"/>
        <end position="548"/>
    </location>
</feature>
<organism evidence="3 4">
    <name type="scientific">Defluviitalea saccharophila</name>
    <dbReference type="NCBI Taxonomy" id="879970"/>
    <lineage>
        <taxon>Bacteria</taxon>
        <taxon>Bacillati</taxon>
        <taxon>Bacillota</taxon>
        <taxon>Clostridia</taxon>
        <taxon>Lachnospirales</taxon>
        <taxon>Defluviitaleaceae</taxon>
        <taxon>Defluviitalea</taxon>
    </lineage>
</organism>
<feature type="transmembrane region" description="Helical" evidence="2">
    <location>
        <begin position="565"/>
        <end position="583"/>
    </location>
</feature>
<dbReference type="PANTHER" id="PTHR40050">
    <property type="entry name" value="INNER SPORE COAT PROTEIN H"/>
    <property type="match status" value="1"/>
</dbReference>
<name>A0ABZ2Y4V7_9FIRM</name>
<dbReference type="PANTHER" id="PTHR40050:SF1">
    <property type="entry name" value="INNER SPORE COAT PROTEIN H"/>
    <property type="match status" value="1"/>
</dbReference>
<protein>
    <submittedName>
        <fullName evidence="3">CotH kinase family protein</fullName>
    </submittedName>
</protein>
<evidence type="ECO:0000313" key="3">
    <source>
        <dbReference type="EMBL" id="WZL69975.1"/>
    </source>
</evidence>
<evidence type="ECO:0000313" key="4">
    <source>
        <dbReference type="Proteomes" id="UP001486565"/>
    </source>
</evidence>
<dbReference type="Pfam" id="PF08757">
    <property type="entry name" value="CotH"/>
    <property type="match status" value="1"/>
</dbReference>
<sequence length="589" mass="65558">MIQSKKINIIVAIAVVFALITSISFVIAGNIYNKNGSIKTEPEYATKVFGTDIISIDIIADEEDWKEMLDNAISEQYIMADVVVNGTKFQNVGIRPKGNSSLTQVEASDSDRYSFRIQFDEYIKGQSCFGLDGIVVNNMIGDNTYMKEYVSYELMREIGVDAPYFGFADINVNGEGWGLYLVVETYGDSYEARTFGTTSGMMYNVKSMDMGRREQGGISFPGGNRKPPGQRQEGKQEVKQEGNIPKDAGMQIPIDEQKEKRPMERLGENFGGPMGGRGSNGGSLEYTTDDISSYSAIFNNVVGKGSENDFKRVIKALKALSKGQDIETYFDVDKILKYFAAHTIVVNLDSYSSSMAQNYYLYENNGKITVLPWDYNLAWGGFQTGNASSVINFPIDTPVSGVEMNSRPLIEKLFSNAEYLEKYHSYLQELMTNYFSDGKWETKIEQLDALISDYVKNDNTAFCTFEEYKTAVEAFKILGNLRYQSIQGQLDGTIPSTTAEQAANPEKLISAGDLRLSSLGSMMGGGRPGEMRNRAPNRNNSTDGERFDTVQMGNMPGGKSNSESLLIYLGLFIFVLLSTFIVAKKKRNY</sequence>
<keyword evidence="4" id="KW-1185">Reference proteome</keyword>
<dbReference type="RefSeq" id="WP_341876938.1">
    <property type="nucleotide sequence ID" value="NZ_CP121687.1"/>
</dbReference>
<dbReference type="Proteomes" id="UP001486565">
    <property type="component" value="Chromosome"/>
</dbReference>
<accession>A0ABZ2Y4V7</accession>
<proteinExistence type="predicted"/>
<dbReference type="GO" id="GO:0016301">
    <property type="term" value="F:kinase activity"/>
    <property type="evidence" value="ECO:0007669"/>
    <property type="project" value="UniProtKB-KW"/>
</dbReference>
<keyword evidence="3" id="KW-0808">Transferase</keyword>
<feature type="transmembrane region" description="Helical" evidence="2">
    <location>
        <begin position="7"/>
        <end position="32"/>
    </location>
</feature>
<dbReference type="InterPro" id="IPR014867">
    <property type="entry name" value="Spore_coat_CotH_CotH2/3/7"/>
</dbReference>
<gene>
    <name evidence="3" type="ORF">QBE51_00140</name>
</gene>
<keyword evidence="2" id="KW-0812">Transmembrane</keyword>
<feature type="region of interest" description="Disordered" evidence="1">
    <location>
        <begin position="214"/>
        <end position="251"/>
    </location>
</feature>
<reference evidence="3 4" key="1">
    <citation type="submission" date="2023-03" db="EMBL/GenBank/DDBJ databases">
        <title>Novel Species.</title>
        <authorList>
            <person name="Ma S."/>
        </authorList>
    </citation>
    <scope>NUCLEOTIDE SEQUENCE [LARGE SCALE GENOMIC DNA]</scope>
    <source>
        <strain evidence="3 4">LIND6LT2</strain>
    </source>
</reference>
<evidence type="ECO:0000256" key="1">
    <source>
        <dbReference type="SAM" id="MobiDB-lite"/>
    </source>
</evidence>
<keyword evidence="2" id="KW-0472">Membrane</keyword>
<keyword evidence="2" id="KW-1133">Transmembrane helix</keyword>